<evidence type="ECO:0000256" key="2">
    <source>
        <dbReference type="SAM" id="SignalP"/>
    </source>
</evidence>
<comment type="caution">
    <text evidence="3">The sequence shown here is derived from an EMBL/GenBank/DDBJ whole genome shotgun (WGS) entry which is preliminary data.</text>
</comment>
<feature type="chain" id="PRO_5022981124" description="PEP-CTERM protein-sorting domain-containing protein" evidence="2">
    <location>
        <begin position="23"/>
        <end position="994"/>
    </location>
</feature>
<proteinExistence type="predicted"/>
<evidence type="ECO:0008006" key="5">
    <source>
        <dbReference type="Google" id="ProtNLM"/>
    </source>
</evidence>
<keyword evidence="2" id="KW-0732">Signal</keyword>
<dbReference type="InterPro" id="IPR012332">
    <property type="entry name" value="Autotransporter_pectin_lyase_C"/>
</dbReference>
<evidence type="ECO:0000256" key="1">
    <source>
        <dbReference type="SAM" id="MobiDB-lite"/>
    </source>
</evidence>
<protein>
    <recommendedName>
        <fullName evidence="5">PEP-CTERM protein-sorting domain-containing protein</fullName>
    </recommendedName>
</protein>
<organism evidence="3 4">
    <name type="scientific">Posidoniimonas corsicana</name>
    <dbReference type="NCBI Taxonomy" id="1938618"/>
    <lineage>
        <taxon>Bacteria</taxon>
        <taxon>Pseudomonadati</taxon>
        <taxon>Planctomycetota</taxon>
        <taxon>Planctomycetia</taxon>
        <taxon>Pirellulales</taxon>
        <taxon>Lacipirellulaceae</taxon>
        <taxon>Posidoniimonas</taxon>
    </lineage>
</organism>
<dbReference type="Gene3D" id="2.160.20.20">
    <property type="match status" value="1"/>
</dbReference>
<gene>
    <name evidence="3" type="ORF">KOR34_21630</name>
</gene>
<keyword evidence="4" id="KW-1185">Reference proteome</keyword>
<dbReference type="Proteomes" id="UP000316714">
    <property type="component" value="Unassembled WGS sequence"/>
</dbReference>
<feature type="region of interest" description="Disordered" evidence="1">
    <location>
        <begin position="450"/>
        <end position="469"/>
    </location>
</feature>
<dbReference type="AlphaFoldDB" id="A0A5C5VEY7"/>
<dbReference type="EMBL" id="SIHJ01000001">
    <property type="protein sequence ID" value="TWT37216.1"/>
    <property type="molecule type" value="Genomic_DNA"/>
</dbReference>
<reference evidence="3 4" key="1">
    <citation type="submission" date="2019-02" db="EMBL/GenBank/DDBJ databases">
        <title>Deep-cultivation of Planctomycetes and their phenomic and genomic characterization uncovers novel biology.</title>
        <authorList>
            <person name="Wiegand S."/>
            <person name="Jogler M."/>
            <person name="Boedeker C."/>
            <person name="Pinto D."/>
            <person name="Vollmers J."/>
            <person name="Rivas-Marin E."/>
            <person name="Kohn T."/>
            <person name="Peeters S.H."/>
            <person name="Heuer A."/>
            <person name="Rast P."/>
            <person name="Oberbeckmann S."/>
            <person name="Bunk B."/>
            <person name="Jeske O."/>
            <person name="Meyerdierks A."/>
            <person name="Storesund J.E."/>
            <person name="Kallscheuer N."/>
            <person name="Luecker S."/>
            <person name="Lage O.M."/>
            <person name="Pohl T."/>
            <person name="Merkel B.J."/>
            <person name="Hornburger P."/>
            <person name="Mueller R.-W."/>
            <person name="Bruemmer F."/>
            <person name="Labrenz M."/>
            <person name="Spormann A.M."/>
            <person name="Op Den Camp H."/>
            <person name="Overmann J."/>
            <person name="Amann R."/>
            <person name="Jetten M.S.M."/>
            <person name="Mascher T."/>
            <person name="Medema M.H."/>
            <person name="Devos D.P."/>
            <person name="Kaster A.-K."/>
            <person name="Ovreas L."/>
            <person name="Rohde M."/>
            <person name="Galperin M.Y."/>
            <person name="Jogler C."/>
        </authorList>
    </citation>
    <scope>NUCLEOTIDE SEQUENCE [LARGE SCALE GENOMIC DNA]</scope>
    <source>
        <strain evidence="3 4">KOR34</strain>
    </source>
</reference>
<dbReference type="RefSeq" id="WP_146564563.1">
    <property type="nucleotide sequence ID" value="NZ_SIHJ01000001.1"/>
</dbReference>
<sequence length="994" mass="100245" precursor="true">MLLPTARRTCVFAVCVASVSLAALVHGQTVFNAPPSTIPDAFNLNSGDVLNVGAGGVVGTGLRANAGSIINVEGGTVGVGFSANAGSQVAISGGTVSGFMTHVGSVLSVSGGMLEGGAWIGGMASISGGAISRPFRAVQGSAVNFVGAEFMLSGVPVAENTVTLDRFTNADGVLTGTFEDGSPFIFSPLGRYGSDELQDVTLTSVAIPAADLRPRSIATDISGDFAGMRSGQEFTVLPGGVLPGNFSAVEATLSVEGGEVGRNLKVASGTVSLTSGSIGDYFYAYPGSTVYIDGGSVGAGFEAFDSDVTITDGRVGNLLQAHAGTTVNMTGGRVDSIEAHAGSRVVISGGTVGFGGNVVSSVVAAAGSEIVISGGGVARSLRTVSGAGVELIGGEFSLNGAAFAGTNITLGDGDVFTGALSDGSAFIFPPLHGDRLEGVSLTRVPLAPADTTPRVVDTPQTKGPSGLRPGQRLTLRHGGTLQANFAVVGGTLEVEGGDAGAGVEVVGGSVDISGGVVGAGLRVQDARVDMSSGSIGERSAAYRGAVVSITGGNVGTRFNAFEGSRVTLAGGSVGPSFRTWEGSDVEFVGGEFQLNGEDYDADEITLVGRGGPVQVFAGVLSDGTPFVFSPQANPIGEELRDIKLTRTSLPVADLNPKVLDTPLGNGVNGLRPGQELTLVDGGELPDNFTAIGATLNVAGGRVGRFAEVVDSTVRISGGKVDVGFQAHNSQVEITGGEVGALFEAFPGTVARIDGASVRGIGVYADAYVELFGGSEVEYSVQVLSGSELKVNDATIGGSIEAINGRVTFTNGSVGGSFGATASDVVIDGGSVDGSVTIFNNSKFRISGGSHAARISVGYGGRLEISGGQFTGGLTHREGTVDISGGDFWNLTSISVADTLNLFGLEFYLDGMPLTGLTPHLGVVVPERDQTLSGILADGTPFSFDLNSTSGAGLHFFSTDARLTVTLVPEPTTVWLAILAGCSLLSVRSRACRQE</sequence>
<accession>A0A5C5VEY7</accession>
<name>A0A5C5VEY7_9BACT</name>
<feature type="signal peptide" evidence="2">
    <location>
        <begin position="1"/>
        <end position="22"/>
    </location>
</feature>
<evidence type="ECO:0000313" key="3">
    <source>
        <dbReference type="EMBL" id="TWT37216.1"/>
    </source>
</evidence>
<evidence type="ECO:0000313" key="4">
    <source>
        <dbReference type="Proteomes" id="UP000316714"/>
    </source>
</evidence>